<dbReference type="EMBL" id="AP025739">
    <property type="protein sequence ID" value="BDI33740.1"/>
    <property type="molecule type" value="Genomic_DNA"/>
</dbReference>
<dbReference type="CDD" id="cd09618">
    <property type="entry name" value="CBM9_like_2"/>
    <property type="match status" value="1"/>
</dbReference>
<reference evidence="2 3" key="1">
    <citation type="journal article" date="2019" name="Int. J. Syst. Evol. Microbiol.">
        <title>Capsulimonas corticalis gen. nov., sp. nov., an aerobic capsulated bacterium, of a novel bacterial order, Capsulimonadales ord. nov., of the class Armatimonadia of the phylum Armatimonadetes.</title>
        <authorList>
            <person name="Li J."/>
            <person name="Kudo C."/>
            <person name="Tonouchi A."/>
        </authorList>
    </citation>
    <scope>NUCLEOTIDE SEQUENCE [LARGE SCALE GENOMIC DNA]</scope>
    <source>
        <strain evidence="2 3">AX-7</strain>
    </source>
</reference>
<gene>
    <name evidence="2" type="ORF">CCAX7_57910</name>
</gene>
<dbReference type="AlphaFoldDB" id="A0A402D090"/>
<proteinExistence type="predicted"/>
<organism evidence="2 3">
    <name type="scientific">Capsulimonas corticalis</name>
    <dbReference type="NCBI Taxonomy" id="2219043"/>
    <lineage>
        <taxon>Bacteria</taxon>
        <taxon>Bacillati</taxon>
        <taxon>Armatimonadota</taxon>
        <taxon>Armatimonadia</taxon>
        <taxon>Capsulimonadales</taxon>
        <taxon>Capsulimonadaceae</taxon>
        <taxon>Capsulimonas</taxon>
    </lineage>
</organism>
<dbReference type="OrthoDB" id="9786766at2"/>
<accession>A0A402D090</accession>
<dbReference type="InterPro" id="IPR045670">
    <property type="entry name" value="DUF5916"/>
</dbReference>
<evidence type="ECO:0000313" key="3">
    <source>
        <dbReference type="Proteomes" id="UP000287394"/>
    </source>
</evidence>
<protein>
    <recommendedName>
        <fullName evidence="1">DUF5916 domain-containing protein</fullName>
    </recommendedName>
</protein>
<evidence type="ECO:0000313" key="2">
    <source>
        <dbReference type="EMBL" id="BDI33740.1"/>
    </source>
</evidence>
<keyword evidence="3" id="KW-1185">Reference proteome</keyword>
<evidence type="ECO:0000259" key="1">
    <source>
        <dbReference type="Pfam" id="PF19313"/>
    </source>
</evidence>
<dbReference type="Gene3D" id="2.60.40.1190">
    <property type="match status" value="1"/>
</dbReference>
<feature type="domain" description="DUF5916" evidence="1">
    <location>
        <begin position="269"/>
        <end position="342"/>
    </location>
</feature>
<dbReference type="KEGG" id="ccot:CCAX7_57910"/>
<dbReference type="Proteomes" id="UP000287394">
    <property type="component" value="Chromosome"/>
</dbReference>
<dbReference type="Pfam" id="PF19313">
    <property type="entry name" value="DUF5916"/>
    <property type="match status" value="1"/>
</dbReference>
<sequence length="685" mass="75910">MTACFNARKLLSRWMSVKTTMGALIGAIALLVCAAAHAEPAKYERATSSFPVARCDTPPKIDGALDDPCWTTASSTGGFYRFASSSPVAEMTEAWACADGRNLYVAFHCHDSQPGRIRADETQRDGDLSKDDRIGVEIDSQGTQRGYSTFVLSACGTQFESMENGNTDNIAWAGDWQGAVQKTSDGWTAEFAIPYALLKYPRDARSVRLMLFRNLARETNRTVWPGVPLSVTDPWHDTLYMQPCDGLSMPYFAPRPVILPYIRAGIGQTAGVATGVDVKYPLSTTLTGVAAYKPDFQTIEQSVSDVNFSYTQKYVNDHRPFFVEGANYMPDSDLLYTPQIANVDTGVKVVGKNGPYEIGALHTESGGPGGQEASVISIGREIGVTNNIGLNFARGNQPGEAFSNVGRLTGGYNWKNGSTNYNAFTQLTGSWRDSSWRGQQQFFDFSMNPKDGKPGFDIYHSLFGADFYSELGYLPELNRKGDGLSIYQDNRFDKGALESYHASTYIDSWQHETGGFFHNYQNGFMDLHYRSGIGFHVGYSHQIRQQDSSTLYRDHIMERRFWWGEKTLLQGGRIQYDSGTQAGQSYAYAVLAQGVRFSRVFSSQLLFNRLDLGGAIQTQTVVSGVYHLKNERSIGGRLVSQDRDTNVYLSFNQKTRGGTDIYVLLGDPNRRTTAAGMTFKLVRAL</sequence>
<dbReference type="SUPFAM" id="SSF49344">
    <property type="entry name" value="CBD9-like"/>
    <property type="match status" value="1"/>
</dbReference>
<name>A0A402D090_9BACT</name>